<dbReference type="KEGG" id="nmg:Nmag_1264"/>
<dbReference type="EMBL" id="AOHS01000059">
    <property type="protein sequence ID" value="ELY24430.1"/>
    <property type="molecule type" value="Genomic_DNA"/>
</dbReference>
<dbReference type="PROSITE" id="PS51318">
    <property type="entry name" value="TAT"/>
    <property type="match status" value="1"/>
</dbReference>
<dbReference type="OrthoDB" id="165690at2157"/>
<protein>
    <submittedName>
        <fullName evidence="1">Uncharacterized protein</fullName>
    </submittedName>
</protein>
<evidence type="ECO:0000313" key="1">
    <source>
        <dbReference type="EMBL" id="ADD04844.1"/>
    </source>
</evidence>
<accession>D3SSB8</accession>
<reference evidence="3" key="1">
    <citation type="submission" date="2010-02" db="EMBL/GenBank/DDBJ databases">
        <title>Complete sequence of chromosome of Natrialba magadii ATCC 43099.</title>
        <authorList>
            <consortium name="US DOE Joint Genome Institute"/>
            <person name="Lucas S."/>
            <person name="Copeland A."/>
            <person name="Lapidus A."/>
            <person name="Cheng J.-F."/>
            <person name="Bruce D."/>
            <person name="Goodwin L."/>
            <person name="Pitluck S."/>
            <person name="Davenport K."/>
            <person name="Saunders E."/>
            <person name="Detter J.C."/>
            <person name="Han C."/>
            <person name="Tapia R."/>
            <person name="Land M."/>
            <person name="Hauser L."/>
            <person name="Kyrpides N."/>
            <person name="Mikhailova N."/>
            <person name="De Castro R.E."/>
            <person name="Maupin-Furlow J.A."/>
            <person name="Woyke T."/>
        </authorList>
    </citation>
    <scope>NUCLEOTIDE SEQUENCE [LARGE SCALE GENOMIC DNA]</scope>
    <source>
        <strain evidence="3">ATCC 43099 / DSM 3394 / CCM 3739 / CIP 104546 / IAM 13178 / JCM 8861 / NBRC 102185 / NCIMB 2190 / MS3</strain>
    </source>
</reference>
<dbReference type="GeneID" id="8824096"/>
<dbReference type="PATRIC" id="fig|547559.17.peg.3716"/>
<evidence type="ECO:0000313" key="4">
    <source>
        <dbReference type="Proteomes" id="UP000011543"/>
    </source>
</evidence>
<gene>
    <name evidence="1" type="ordered locus">Nmag_1264</name>
    <name evidence="2" type="ORF">C500_18845</name>
</gene>
<reference evidence="2 4" key="3">
    <citation type="journal article" date="2014" name="PLoS Genet.">
        <title>Phylogenetically driven sequencing of extremely halophilic archaea reveals strategies for static and dynamic osmo-response.</title>
        <authorList>
            <person name="Becker E.A."/>
            <person name="Seitzer P.M."/>
            <person name="Tritt A."/>
            <person name="Larsen D."/>
            <person name="Krusor M."/>
            <person name="Yao A.I."/>
            <person name="Wu D."/>
            <person name="Madern D."/>
            <person name="Eisen J.A."/>
            <person name="Darling A.E."/>
            <person name="Facciotti M.T."/>
        </authorList>
    </citation>
    <scope>NUCLEOTIDE SEQUENCE [LARGE SCALE GENOMIC DNA]</scope>
    <source>
        <strain evidence="4">ATCC 43099 / DSM 3394 / CCM 3739 / CIP 104546 / IAM 13178 / JCM 8861 / NBRC 102185 / NCIMB 2190 / MS3</strain>
        <strain evidence="2">MS-3</strain>
    </source>
</reference>
<dbReference type="InterPro" id="IPR006311">
    <property type="entry name" value="TAT_signal"/>
</dbReference>
<evidence type="ECO:0000313" key="3">
    <source>
        <dbReference type="Proteomes" id="UP000001879"/>
    </source>
</evidence>
<dbReference type="PaxDb" id="547559-Nmag_1264"/>
<dbReference type="EMBL" id="CP001932">
    <property type="protein sequence ID" value="ADD04844.1"/>
    <property type="molecule type" value="Genomic_DNA"/>
</dbReference>
<reference evidence="1" key="4">
    <citation type="submission" date="2016-09" db="EMBL/GenBank/DDBJ databases">
        <authorList>
            <person name="Pfeiffer F."/>
        </authorList>
    </citation>
    <scope>NUCLEOTIDE SEQUENCE</scope>
    <source>
        <strain evidence="1">ATCC 43099</strain>
    </source>
</reference>
<dbReference type="AlphaFoldDB" id="D3SSB8"/>
<dbReference type="Proteomes" id="UP000011543">
    <property type="component" value="Unassembled WGS sequence"/>
</dbReference>
<dbReference type="RefSeq" id="WP_004217180.1">
    <property type="nucleotide sequence ID" value="NC_013922.1"/>
</dbReference>
<sequence length="78" mass="8335">MNRRTILKRASAAGLGVATIGAGSAAARNDEPEVRRVEIDGETYLVFGDATVDDLSEDDLCTCDNCDPVLCDWCGPCR</sequence>
<name>D3SSB8_NATMM</name>
<evidence type="ECO:0000313" key="2">
    <source>
        <dbReference type="EMBL" id="ELY24430.1"/>
    </source>
</evidence>
<proteinExistence type="predicted"/>
<reference evidence="1 3" key="2">
    <citation type="journal article" date="2012" name="BMC Genomics">
        <title>A comparative genomics perspective on the genetic content of the alkaliphilic haloarchaeon Natrialba magadii ATCC 43099T.</title>
        <authorList>
            <person name="Siddaramappa S."/>
            <person name="Challacombe J.F."/>
            <person name="Decastro R.E."/>
            <person name="Pfeiffer F."/>
            <person name="Sastre D.E."/>
            <person name="Gimenez M.I."/>
            <person name="Paggi R.A."/>
            <person name="Detter J.C."/>
            <person name="Davenport K.W."/>
            <person name="Goodwin L.A."/>
            <person name="Kyrpides N."/>
            <person name="Tapia R."/>
            <person name="Pitluck S."/>
            <person name="Lucas S."/>
            <person name="Woyke T."/>
            <person name="Maupin-Furlow J.A."/>
        </authorList>
    </citation>
    <scope>NUCLEOTIDE SEQUENCE [LARGE SCALE GENOMIC DNA]</scope>
    <source>
        <strain evidence="1">ATCC 43099</strain>
        <strain evidence="3">ATCC 43099 / DSM 3394 / CCM 3739 / CIP 104546 / IAM 13178 / JCM 8861 / NBRC 102185 / NCIMB 2190 / MS3</strain>
    </source>
</reference>
<dbReference type="HOGENOM" id="CLU_2613733_0_0_2"/>
<keyword evidence="3" id="KW-1185">Reference proteome</keyword>
<dbReference type="Proteomes" id="UP000001879">
    <property type="component" value="Chromosome"/>
</dbReference>
<organism evidence="1 3">
    <name type="scientific">Natrialba magadii (strain ATCC 43099 / DSM 3394 / CCM 3739 / CIP 104546 / IAM 13178 / JCM 8861 / NBRC 102185 / NCIMB 2190 / MS3)</name>
    <name type="common">Natronobacterium magadii</name>
    <dbReference type="NCBI Taxonomy" id="547559"/>
    <lineage>
        <taxon>Archaea</taxon>
        <taxon>Methanobacteriati</taxon>
        <taxon>Methanobacteriota</taxon>
        <taxon>Stenosarchaea group</taxon>
        <taxon>Halobacteria</taxon>
        <taxon>Halobacteriales</taxon>
        <taxon>Natrialbaceae</taxon>
        <taxon>Natrialba</taxon>
    </lineage>
</organism>